<evidence type="ECO:0000256" key="5">
    <source>
        <dbReference type="ARBA" id="ARBA00022729"/>
    </source>
</evidence>
<dbReference type="InterPro" id="IPR002213">
    <property type="entry name" value="UDP_glucos_trans"/>
</dbReference>
<comment type="similarity">
    <text evidence="1">Belongs to the UDP-glycosyltransferase family.</text>
</comment>
<evidence type="ECO:0000313" key="9">
    <source>
        <dbReference type="EMBL" id="EYC40969.1"/>
    </source>
</evidence>
<dbReference type="STRING" id="53326.A0A016WMD8"/>
<evidence type="ECO:0000256" key="1">
    <source>
        <dbReference type="ARBA" id="ARBA00009995"/>
    </source>
</evidence>
<dbReference type="Proteomes" id="UP000024635">
    <property type="component" value="Unassembled WGS sequence"/>
</dbReference>
<evidence type="ECO:0000256" key="4">
    <source>
        <dbReference type="ARBA" id="ARBA00022679"/>
    </source>
</evidence>
<feature type="transmembrane region" description="Helical" evidence="7">
    <location>
        <begin position="495"/>
        <end position="519"/>
    </location>
</feature>
<comment type="caution">
    <text evidence="9">The sequence shown here is derived from an EMBL/GenBank/DDBJ whole genome shotgun (WGS) entry which is preliminary data.</text>
</comment>
<dbReference type="EMBL" id="JARK01000187">
    <property type="protein sequence ID" value="EYC40969.1"/>
    <property type="molecule type" value="Genomic_DNA"/>
</dbReference>
<dbReference type="OrthoDB" id="5835829at2759"/>
<feature type="chain" id="PRO_5001491494" description="glucuronosyltransferase" evidence="8">
    <location>
        <begin position="18"/>
        <end position="529"/>
    </location>
</feature>
<dbReference type="Gene3D" id="3.40.50.2000">
    <property type="entry name" value="Glycogen Phosphorylase B"/>
    <property type="match status" value="2"/>
</dbReference>
<proteinExistence type="inferred from homology"/>
<protein>
    <recommendedName>
        <fullName evidence="2">glucuronosyltransferase</fullName>
        <ecNumber evidence="2">2.4.1.17</ecNumber>
    </recommendedName>
</protein>
<keyword evidence="5 8" id="KW-0732">Signal</keyword>
<keyword evidence="10" id="KW-1185">Reference proteome</keyword>
<dbReference type="EC" id="2.4.1.17" evidence="2"/>
<dbReference type="InterPro" id="IPR050271">
    <property type="entry name" value="UDP-glycosyltransferase"/>
</dbReference>
<reference evidence="10" key="1">
    <citation type="journal article" date="2015" name="Nat. Genet.">
        <title>The genome and transcriptome of the zoonotic hookworm Ancylostoma ceylanicum identify infection-specific gene families.</title>
        <authorList>
            <person name="Schwarz E.M."/>
            <person name="Hu Y."/>
            <person name="Antoshechkin I."/>
            <person name="Miller M.M."/>
            <person name="Sternberg P.W."/>
            <person name="Aroian R.V."/>
        </authorList>
    </citation>
    <scope>NUCLEOTIDE SEQUENCE</scope>
    <source>
        <strain evidence="10">HY135</strain>
    </source>
</reference>
<dbReference type="Pfam" id="PF00201">
    <property type="entry name" value="UDPGT"/>
    <property type="match status" value="1"/>
</dbReference>
<accession>A0A016WMD8</accession>
<keyword evidence="7" id="KW-0472">Membrane</keyword>
<evidence type="ECO:0000256" key="7">
    <source>
        <dbReference type="SAM" id="Phobius"/>
    </source>
</evidence>
<dbReference type="CDD" id="cd03784">
    <property type="entry name" value="GT1_Gtf-like"/>
    <property type="match status" value="1"/>
</dbReference>
<gene>
    <name evidence="9" type="primary">Acey_s0587.g341</name>
    <name evidence="9" type="ORF">Y032_0587g341</name>
</gene>
<dbReference type="GO" id="GO:0015020">
    <property type="term" value="F:glucuronosyltransferase activity"/>
    <property type="evidence" value="ECO:0007669"/>
    <property type="project" value="UniProtKB-EC"/>
</dbReference>
<feature type="signal peptide" evidence="8">
    <location>
        <begin position="1"/>
        <end position="17"/>
    </location>
</feature>
<name>A0A016WMD8_9BILA</name>
<evidence type="ECO:0000256" key="2">
    <source>
        <dbReference type="ARBA" id="ARBA00012544"/>
    </source>
</evidence>
<dbReference type="PANTHER" id="PTHR48043">
    <property type="entry name" value="EG:EG0003.4 PROTEIN-RELATED"/>
    <property type="match status" value="1"/>
</dbReference>
<keyword evidence="7" id="KW-1133">Transmembrane helix</keyword>
<evidence type="ECO:0000256" key="6">
    <source>
        <dbReference type="ARBA" id="ARBA00047475"/>
    </source>
</evidence>
<evidence type="ECO:0000256" key="8">
    <source>
        <dbReference type="SAM" id="SignalP"/>
    </source>
</evidence>
<dbReference type="PANTHER" id="PTHR48043:SF143">
    <property type="entry name" value="UDP-GLUCURONOSYLTRANSFERASE"/>
    <property type="match status" value="1"/>
</dbReference>
<keyword evidence="7" id="KW-0812">Transmembrane</keyword>
<evidence type="ECO:0000313" key="10">
    <source>
        <dbReference type="Proteomes" id="UP000024635"/>
    </source>
</evidence>
<dbReference type="AlphaFoldDB" id="A0A016WMD8"/>
<comment type="catalytic activity">
    <reaction evidence="6">
        <text>glucuronate acceptor + UDP-alpha-D-glucuronate = acceptor beta-D-glucuronoside + UDP + H(+)</text>
        <dbReference type="Rhea" id="RHEA:21032"/>
        <dbReference type="ChEBI" id="CHEBI:15378"/>
        <dbReference type="ChEBI" id="CHEBI:58052"/>
        <dbReference type="ChEBI" id="CHEBI:58223"/>
        <dbReference type="ChEBI" id="CHEBI:132367"/>
        <dbReference type="ChEBI" id="CHEBI:132368"/>
        <dbReference type="EC" id="2.4.1.17"/>
    </reaction>
</comment>
<dbReference type="SUPFAM" id="SSF53756">
    <property type="entry name" value="UDP-Glycosyltransferase/glycogen phosphorylase"/>
    <property type="match status" value="1"/>
</dbReference>
<keyword evidence="3" id="KW-0328">Glycosyltransferase</keyword>
<organism evidence="9 10">
    <name type="scientific">Ancylostoma ceylanicum</name>
    <dbReference type="NCBI Taxonomy" id="53326"/>
    <lineage>
        <taxon>Eukaryota</taxon>
        <taxon>Metazoa</taxon>
        <taxon>Ecdysozoa</taxon>
        <taxon>Nematoda</taxon>
        <taxon>Chromadorea</taxon>
        <taxon>Rhabditida</taxon>
        <taxon>Rhabditina</taxon>
        <taxon>Rhabditomorpha</taxon>
        <taxon>Strongyloidea</taxon>
        <taxon>Ancylostomatidae</taxon>
        <taxon>Ancylostomatinae</taxon>
        <taxon>Ancylostoma</taxon>
    </lineage>
</organism>
<sequence length="529" mass="59843">MLFFIAQFLCCSTLSDAYKILVFSPAISRSHMISNGRIADELAIAGHDVILFEPDFLNISHAVNPVKFARRWQLSGFSSVFSDIIQGISGAAFKEVSSYEGQKGLLEYERAFNELCEDLINRDNVMEQLRAEHFDAYFGEQINLCGNGLAHALGIKSHFWVSSCPVGDHMAWVLGMPQPSSYIPSLVGIDTTNKMSYLERLQNIYSTFLYVYFVEKSVEETTEVFRRKYGADFPNVGEIAADSDMIFVSTDEFIEFPRPTLPNVVHIGGLGFREKLGNDVLNEPYLSEMEKGEKGVVYFSLGTLVNTTSLPEFAMTAVVETVKQTPDYHFIVAVDKYDQFTRNLSKEVLNIYVCTWAPQPAILKHPRLRAFITHGGYNSVMEASRAAVPLIAIPFLFDQTRNSRAVELNGWGIPLSRRLLRDDPGKLTSALHELLSNDKYKKAAMRISTLIKTKPFNASERLIKFTEFVLSNGGMKELLVEGRKIPFMKYHNLDIFVPLGVGFVFVCWVSFRLFTMFLARITFQKMKVQ</sequence>
<evidence type="ECO:0000256" key="3">
    <source>
        <dbReference type="ARBA" id="ARBA00022676"/>
    </source>
</evidence>
<keyword evidence="4" id="KW-0808">Transferase</keyword>
<dbReference type="FunFam" id="3.40.50.2000:FF:000021">
    <property type="entry name" value="UDP-glucuronosyltransferase"/>
    <property type="match status" value="1"/>
</dbReference>